<dbReference type="InterPro" id="IPR011761">
    <property type="entry name" value="ATP-grasp"/>
</dbReference>
<evidence type="ECO:0000256" key="1">
    <source>
        <dbReference type="ARBA" id="ARBA00022598"/>
    </source>
</evidence>
<evidence type="ECO:0000259" key="5">
    <source>
        <dbReference type="PROSITE" id="PS50975"/>
    </source>
</evidence>
<comment type="caution">
    <text evidence="6">The sequence shown here is derived from an EMBL/GenBank/DDBJ whole genome shotgun (WGS) entry which is preliminary data.</text>
</comment>
<dbReference type="PROSITE" id="PS50975">
    <property type="entry name" value="ATP_GRASP"/>
    <property type="match status" value="1"/>
</dbReference>
<dbReference type="GO" id="GO:0016874">
    <property type="term" value="F:ligase activity"/>
    <property type="evidence" value="ECO:0007669"/>
    <property type="project" value="UniProtKB-KW"/>
</dbReference>
<keyword evidence="1" id="KW-0436">Ligase</keyword>
<keyword evidence="3 4" id="KW-0067">ATP-binding</keyword>
<dbReference type="AlphaFoldDB" id="A0A921GZ51"/>
<evidence type="ECO:0000256" key="3">
    <source>
        <dbReference type="ARBA" id="ARBA00022840"/>
    </source>
</evidence>
<evidence type="ECO:0000256" key="2">
    <source>
        <dbReference type="ARBA" id="ARBA00022741"/>
    </source>
</evidence>
<name>A0A921GZ51_9STAP</name>
<sequence length="417" mass="47748">MKQYLLLLGADQFLRERSYSGGKSINNYQVWTAIKGAKYRYNAYFDFCINADPLNYEELKNEIEYYKMQGYEPKSIVPLNDWTLKVANKLNKAYGLPYLEEKVVDACRDKNLMKSLLAHAEVPTPKFAAFNNKIQLKKLLKEFKFPVVIKPLEFGGSGGVYLANNENECFSAYMKSQEIMSKYADTFKVSKSIFLIEEFVDSDDEVSVEVLCSENVNKVITITEKYLSPKPWFTEMGHVVPSHRYEDDNIKRLAVQTCEALGINRGLAHVEIKIKGNELFVIEVAARPGGDAIMDLIESSYNINPYQLHIASYINNKDEIPEIFTPHKTAAIAFMKAPKGKITKINFPDVSEDKTIKRIGLLKNIGDIVNEPENWSNREGLIEFVWDKIPIIKEYKHINKANQLANEIFECSEINDE</sequence>
<dbReference type="Pfam" id="PF13535">
    <property type="entry name" value="ATP-grasp_4"/>
    <property type="match status" value="1"/>
</dbReference>
<organism evidence="6 7">
    <name type="scientific">Staphylococcus kloosii</name>
    <dbReference type="NCBI Taxonomy" id="29384"/>
    <lineage>
        <taxon>Bacteria</taxon>
        <taxon>Bacillati</taxon>
        <taxon>Bacillota</taxon>
        <taxon>Bacilli</taxon>
        <taxon>Bacillales</taxon>
        <taxon>Staphylococcaceae</taxon>
        <taxon>Staphylococcus</taxon>
    </lineage>
</organism>
<feature type="domain" description="ATP-grasp" evidence="5">
    <location>
        <begin position="114"/>
        <end position="314"/>
    </location>
</feature>
<keyword evidence="2 4" id="KW-0547">Nucleotide-binding</keyword>
<dbReference type="PANTHER" id="PTHR43585">
    <property type="entry name" value="FUMIPYRROLE BIOSYNTHESIS PROTEIN C"/>
    <property type="match status" value="1"/>
</dbReference>
<dbReference type="InterPro" id="IPR052032">
    <property type="entry name" value="ATP-dep_AA_Ligase"/>
</dbReference>
<evidence type="ECO:0000313" key="7">
    <source>
        <dbReference type="Proteomes" id="UP000706163"/>
    </source>
</evidence>
<reference evidence="6" key="1">
    <citation type="journal article" date="2021" name="PeerJ">
        <title>Extensive microbial diversity within the chicken gut microbiome revealed by metagenomics and culture.</title>
        <authorList>
            <person name="Gilroy R."/>
            <person name="Ravi A."/>
            <person name="Getino M."/>
            <person name="Pursley I."/>
            <person name="Horton D.L."/>
            <person name="Alikhan N.F."/>
            <person name="Baker D."/>
            <person name="Gharbi K."/>
            <person name="Hall N."/>
            <person name="Watson M."/>
            <person name="Adriaenssens E.M."/>
            <person name="Foster-Nyarko E."/>
            <person name="Jarju S."/>
            <person name="Secka A."/>
            <person name="Antonio M."/>
            <person name="Oren A."/>
            <person name="Chaudhuri R.R."/>
            <person name="La Ragione R."/>
            <person name="Hildebrand F."/>
            <person name="Pallen M.J."/>
        </authorList>
    </citation>
    <scope>NUCLEOTIDE SEQUENCE</scope>
    <source>
        <strain evidence="6">CHK149-3286</strain>
    </source>
</reference>
<reference evidence="6" key="2">
    <citation type="submission" date="2021-09" db="EMBL/GenBank/DDBJ databases">
        <authorList>
            <person name="Gilroy R."/>
        </authorList>
    </citation>
    <scope>NUCLEOTIDE SEQUENCE</scope>
    <source>
        <strain evidence="6">CHK149-3286</strain>
    </source>
</reference>
<dbReference type="RefSeq" id="WP_195708916.1">
    <property type="nucleotide sequence ID" value="NZ_DYVT01000064.1"/>
</dbReference>
<dbReference type="GO" id="GO:0046872">
    <property type="term" value="F:metal ion binding"/>
    <property type="evidence" value="ECO:0007669"/>
    <property type="project" value="InterPro"/>
</dbReference>
<dbReference type="Proteomes" id="UP000706163">
    <property type="component" value="Unassembled WGS sequence"/>
</dbReference>
<gene>
    <name evidence="6" type="ORF">K8V85_05890</name>
</gene>
<dbReference type="Gene3D" id="3.30.470.20">
    <property type="entry name" value="ATP-grasp fold, B domain"/>
    <property type="match status" value="1"/>
</dbReference>
<protein>
    <submittedName>
        <fullName evidence="6">ATP-grasp domain-containing protein</fullName>
    </submittedName>
</protein>
<accession>A0A921GZ51</accession>
<dbReference type="PANTHER" id="PTHR43585:SF2">
    <property type="entry name" value="ATP-GRASP ENZYME FSQD"/>
    <property type="match status" value="1"/>
</dbReference>
<evidence type="ECO:0000256" key="4">
    <source>
        <dbReference type="PROSITE-ProRule" id="PRU00409"/>
    </source>
</evidence>
<dbReference type="SUPFAM" id="SSF56059">
    <property type="entry name" value="Glutathione synthetase ATP-binding domain-like"/>
    <property type="match status" value="1"/>
</dbReference>
<dbReference type="EMBL" id="DYVT01000064">
    <property type="protein sequence ID" value="HJF67824.1"/>
    <property type="molecule type" value="Genomic_DNA"/>
</dbReference>
<dbReference type="GO" id="GO:0005524">
    <property type="term" value="F:ATP binding"/>
    <property type="evidence" value="ECO:0007669"/>
    <property type="project" value="UniProtKB-UniRule"/>
</dbReference>
<proteinExistence type="predicted"/>
<evidence type="ECO:0000313" key="6">
    <source>
        <dbReference type="EMBL" id="HJF67824.1"/>
    </source>
</evidence>